<dbReference type="SMART" id="SM01321">
    <property type="entry name" value="Y1_Tnp"/>
    <property type="match status" value="1"/>
</dbReference>
<gene>
    <name evidence="2" type="ORF">A3B93_00310</name>
</gene>
<evidence type="ECO:0000313" key="3">
    <source>
        <dbReference type="Proteomes" id="UP000179880"/>
    </source>
</evidence>
<dbReference type="Proteomes" id="UP000179880">
    <property type="component" value="Unassembled WGS sequence"/>
</dbReference>
<dbReference type="AlphaFoldDB" id="A0A1F6WLX6"/>
<dbReference type="PANTHER" id="PTHR34322">
    <property type="entry name" value="TRANSPOSASE, Y1_TNP DOMAIN-CONTAINING"/>
    <property type="match status" value="1"/>
</dbReference>
<comment type="caution">
    <text evidence="2">The sequence shown here is derived from an EMBL/GenBank/DDBJ whole genome shotgun (WGS) entry which is preliminary data.</text>
</comment>
<accession>A0A1F6WLX6</accession>
<evidence type="ECO:0000259" key="1">
    <source>
        <dbReference type="SMART" id="SM01321"/>
    </source>
</evidence>
<dbReference type="GO" id="GO:0003677">
    <property type="term" value="F:DNA binding"/>
    <property type="evidence" value="ECO:0007669"/>
    <property type="project" value="InterPro"/>
</dbReference>
<dbReference type="EMBL" id="MFUH01000002">
    <property type="protein sequence ID" value="OGI82834.1"/>
    <property type="molecule type" value="Genomic_DNA"/>
</dbReference>
<organism evidence="2 3">
    <name type="scientific">Candidatus Nomurabacteria bacterium RIFCSPHIGHO2_02_FULL_42_24</name>
    <dbReference type="NCBI Taxonomy" id="1801757"/>
    <lineage>
        <taxon>Bacteria</taxon>
        <taxon>Candidatus Nomuraibacteriota</taxon>
    </lineage>
</organism>
<dbReference type="InterPro" id="IPR002686">
    <property type="entry name" value="Transposase_17"/>
</dbReference>
<dbReference type="PANTHER" id="PTHR34322:SF2">
    <property type="entry name" value="TRANSPOSASE IS200-LIKE DOMAIN-CONTAINING PROTEIN"/>
    <property type="match status" value="1"/>
</dbReference>
<dbReference type="InterPro" id="IPR036515">
    <property type="entry name" value="Transposase_17_sf"/>
</dbReference>
<evidence type="ECO:0000313" key="2">
    <source>
        <dbReference type="EMBL" id="OGI82834.1"/>
    </source>
</evidence>
<sequence length="232" mass="28238">MSNRKIPFIDGEYYHIYSRGNSKQKIFLSKEDYDYFIKCLYCRNTYKSFRFRDDIVKWGINAFDFDRGEIIVSIGAWVLMPNHFHIYITTNHKSDLWKEEKKSRISEFMRKVLTAYVKYFNAKYKRTGGLFEGKFKSTHIKKDNQAKYLFSYIHLNPIKLIDSKWKEQGIKNVKKALDFLNNYKWSSYHDYINPGHRKESKILDIKNFPKYFDKIKDFNREIISWLRYKDQI</sequence>
<name>A0A1F6WLX6_9BACT</name>
<feature type="domain" description="Transposase IS200-like" evidence="1">
    <location>
        <begin position="9"/>
        <end position="156"/>
    </location>
</feature>
<dbReference type="GO" id="GO:0006313">
    <property type="term" value="P:DNA transposition"/>
    <property type="evidence" value="ECO:0007669"/>
    <property type="project" value="InterPro"/>
</dbReference>
<dbReference type="SUPFAM" id="SSF143422">
    <property type="entry name" value="Transposase IS200-like"/>
    <property type="match status" value="1"/>
</dbReference>
<proteinExistence type="predicted"/>
<reference evidence="2 3" key="1">
    <citation type="journal article" date="2016" name="Nat. Commun.">
        <title>Thousands of microbial genomes shed light on interconnected biogeochemical processes in an aquifer system.</title>
        <authorList>
            <person name="Anantharaman K."/>
            <person name="Brown C.T."/>
            <person name="Hug L.A."/>
            <person name="Sharon I."/>
            <person name="Castelle C.J."/>
            <person name="Probst A.J."/>
            <person name="Thomas B.C."/>
            <person name="Singh A."/>
            <person name="Wilkins M.J."/>
            <person name="Karaoz U."/>
            <person name="Brodie E.L."/>
            <person name="Williams K.H."/>
            <person name="Hubbard S.S."/>
            <person name="Banfield J.F."/>
        </authorList>
    </citation>
    <scope>NUCLEOTIDE SEQUENCE [LARGE SCALE GENOMIC DNA]</scope>
</reference>
<protein>
    <recommendedName>
        <fullName evidence="1">Transposase IS200-like domain-containing protein</fullName>
    </recommendedName>
</protein>
<dbReference type="Gene3D" id="3.30.70.1290">
    <property type="entry name" value="Transposase IS200-like"/>
    <property type="match status" value="1"/>
</dbReference>
<dbReference type="GO" id="GO:0004803">
    <property type="term" value="F:transposase activity"/>
    <property type="evidence" value="ECO:0007669"/>
    <property type="project" value="InterPro"/>
</dbReference>